<sequence length="290" mass="30751">MSTEHTRPIVVGVDGSEPALAAVQWAAAEAARLHAPLELLHSTGVPLDYPPTIEYLPFDAERYRREGAQILDKATKLATDLFPPDRTAEIAARVIDGPPIPTLIARSKEARMVVVGTNGMGALGRGLLGSVSTSIARHAHCPVAVIPAAAADAPDRSGQPVVVGVDGSPSSLRAVAIAFEEAANRGVGLVAVHTWSEFFRYNSRADMQQEDEELLAECLAGYADQYPDVQVRRVVVEERPAHRLVAEAAHAQLIVLGSHGRGGFAGMTLGSVSQAILHGVHIPIIIARTK</sequence>
<dbReference type="Pfam" id="PF00582">
    <property type="entry name" value="Usp"/>
    <property type="match status" value="2"/>
</dbReference>
<feature type="domain" description="UspA" evidence="2">
    <location>
        <begin position="7"/>
        <end position="147"/>
    </location>
</feature>
<evidence type="ECO:0000313" key="4">
    <source>
        <dbReference type="Proteomes" id="UP000031364"/>
    </source>
</evidence>
<dbReference type="PANTHER" id="PTHR46268:SF6">
    <property type="entry name" value="UNIVERSAL STRESS PROTEIN UP12"/>
    <property type="match status" value="1"/>
</dbReference>
<reference evidence="3 4" key="1">
    <citation type="journal article" date="2014" name="Int. J. Syst. Evol. Microbiol.">
        <title>Nocardia vulneris sp. nov., isolated from wounds of human patients in North America.</title>
        <authorList>
            <person name="Lasker B.A."/>
            <person name="Bell M."/>
            <person name="Klenk H.P."/>
            <person name="Sproer C."/>
            <person name="Schumann C."/>
            <person name="Schumann P."/>
            <person name="Brown J.M."/>
        </authorList>
    </citation>
    <scope>NUCLEOTIDE SEQUENCE [LARGE SCALE GENOMIC DNA]</scope>
    <source>
        <strain evidence="3 4">W9851</strain>
    </source>
</reference>
<protein>
    <submittedName>
        <fullName evidence="3">Universal stress protein UspA</fullName>
    </submittedName>
</protein>
<accession>A0ABR4ZAY2</accession>
<evidence type="ECO:0000313" key="3">
    <source>
        <dbReference type="EMBL" id="KIA62508.1"/>
    </source>
</evidence>
<dbReference type="EMBL" id="JNFP01000031">
    <property type="protein sequence ID" value="KIA62508.1"/>
    <property type="molecule type" value="Genomic_DNA"/>
</dbReference>
<dbReference type="PRINTS" id="PR01438">
    <property type="entry name" value="UNVRSLSTRESS"/>
</dbReference>
<evidence type="ECO:0000256" key="1">
    <source>
        <dbReference type="ARBA" id="ARBA00008791"/>
    </source>
</evidence>
<dbReference type="InterPro" id="IPR014729">
    <property type="entry name" value="Rossmann-like_a/b/a_fold"/>
</dbReference>
<dbReference type="InterPro" id="IPR006015">
    <property type="entry name" value="Universal_stress_UspA"/>
</dbReference>
<evidence type="ECO:0000259" key="2">
    <source>
        <dbReference type="Pfam" id="PF00582"/>
    </source>
</evidence>
<name>A0ABR4ZAY2_9NOCA</name>
<keyword evidence="4" id="KW-1185">Reference proteome</keyword>
<gene>
    <name evidence="3" type="ORF">FG87_24830</name>
</gene>
<comment type="caution">
    <text evidence="3">The sequence shown here is derived from an EMBL/GenBank/DDBJ whole genome shotgun (WGS) entry which is preliminary data.</text>
</comment>
<comment type="similarity">
    <text evidence="1">Belongs to the universal stress protein A family.</text>
</comment>
<dbReference type="InterPro" id="IPR006016">
    <property type="entry name" value="UspA"/>
</dbReference>
<dbReference type="Gene3D" id="3.40.50.620">
    <property type="entry name" value="HUPs"/>
    <property type="match status" value="2"/>
</dbReference>
<feature type="domain" description="UspA" evidence="2">
    <location>
        <begin position="160"/>
        <end position="288"/>
    </location>
</feature>
<dbReference type="RefSeq" id="WP_043675035.1">
    <property type="nucleotide sequence ID" value="NZ_BDCI01000039.1"/>
</dbReference>
<organism evidence="3 4">
    <name type="scientific">Nocardia vulneris</name>
    <dbReference type="NCBI Taxonomy" id="1141657"/>
    <lineage>
        <taxon>Bacteria</taxon>
        <taxon>Bacillati</taxon>
        <taxon>Actinomycetota</taxon>
        <taxon>Actinomycetes</taxon>
        <taxon>Mycobacteriales</taxon>
        <taxon>Nocardiaceae</taxon>
        <taxon>Nocardia</taxon>
    </lineage>
</organism>
<dbReference type="SUPFAM" id="SSF52402">
    <property type="entry name" value="Adenine nucleotide alpha hydrolases-like"/>
    <property type="match status" value="2"/>
</dbReference>
<dbReference type="PANTHER" id="PTHR46268">
    <property type="entry name" value="STRESS RESPONSE PROTEIN NHAX"/>
    <property type="match status" value="1"/>
</dbReference>
<dbReference type="Proteomes" id="UP000031364">
    <property type="component" value="Unassembled WGS sequence"/>
</dbReference>
<proteinExistence type="inferred from homology"/>